<comment type="caution">
    <text evidence="2">The sequence shown here is derived from an EMBL/GenBank/DDBJ whole genome shotgun (WGS) entry which is preliminary data.</text>
</comment>
<dbReference type="STRING" id="442562.Rumeso_04561"/>
<dbReference type="OrthoDB" id="9786494at2"/>
<dbReference type="InterPro" id="IPR008471">
    <property type="entry name" value="MnmC-like_methylTransf"/>
</dbReference>
<dbReference type="Gene3D" id="3.40.50.150">
    <property type="entry name" value="Vaccinia Virus protein VP39"/>
    <property type="match status" value="1"/>
</dbReference>
<dbReference type="Proteomes" id="UP000019666">
    <property type="component" value="Unassembled WGS sequence"/>
</dbReference>
<dbReference type="SUPFAM" id="SSF53335">
    <property type="entry name" value="S-adenosyl-L-methionine-dependent methyltransferases"/>
    <property type="match status" value="1"/>
</dbReference>
<evidence type="ECO:0000313" key="2">
    <source>
        <dbReference type="EMBL" id="EYD73964.1"/>
    </source>
</evidence>
<dbReference type="PANTHER" id="PTHR39963:SF1">
    <property type="entry name" value="MNMC-LIKE METHYLTRANSFERASE DOMAIN-CONTAINING PROTEIN"/>
    <property type="match status" value="1"/>
</dbReference>
<organism evidence="2 3">
    <name type="scientific">Rubellimicrobium mesophilum DSM 19309</name>
    <dbReference type="NCBI Taxonomy" id="442562"/>
    <lineage>
        <taxon>Bacteria</taxon>
        <taxon>Pseudomonadati</taxon>
        <taxon>Pseudomonadota</taxon>
        <taxon>Alphaproteobacteria</taxon>
        <taxon>Rhodobacterales</taxon>
        <taxon>Roseobacteraceae</taxon>
        <taxon>Rubellimicrobium</taxon>
    </lineage>
</organism>
<dbReference type="PANTHER" id="PTHR39963">
    <property type="entry name" value="SLL0983 PROTEIN"/>
    <property type="match status" value="1"/>
</dbReference>
<dbReference type="InterPro" id="IPR029063">
    <property type="entry name" value="SAM-dependent_MTases_sf"/>
</dbReference>
<dbReference type="AlphaFoldDB" id="A0A017HJK5"/>
<dbReference type="Pfam" id="PF05430">
    <property type="entry name" value="Methyltransf_30"/>
    <property type="match status" value="1"/>
</dbReference>
<feature type="domain" description="MnmC-like methyltransferase" evidence="1">
    <location>
        <begin position="125"/>
        <end position="218"/>
    </location>
</feature>
<name>A0A017HJK5_9RHOB</name>
<dbReference type="EMBL" id="AOSK01000127">
    <property type="protein sequence ID" value="EYD73964.1"/>
    <property type="molecule type" value="Genomic_DNA"/>
</dbReference>
<evidence type="ECO:0000313" key="3">
    <source>
        <dbReference type="Proteomes" id="UP000019666"/>
    </source>
</evidence>
<sequence length="221" mass="24028">MPDQTAQIDWRDATPVSRRFDDPYFSLQGGLEETRHVFLAGNGLPARFRPGFSILELGFGTGLNFLVTLRAHRATNPGPLAYTSFEAFPMSPEDRARALSAFPEIAPEAAELTQALRAPGPWTFGDVTLRIVEGDARETLPAWESRADAAYLDGFSPARNPEMWEPALLQAVARRLKPGGTLATYSAAGHVRRALADAGLAVERRPGFGTKRHMSVAKAPA</sequence>
<dbReference type="HOGENOM" id="CLU_061971_2_0_5"/>
<dbReference type="NCBIfam" id="NF033855">
    <property type="entry name" value="tRNA_MNMC2"/>
    <property type="match status" value="1"/>
</dbReference>
<reference evidence="2 3" key="1">
    <citation type="submission" date="2013-02" db="EMBL/GenBank/DDBJ databases">
        <authorList>
            <person name="Fiebig A."/>
            <person name="Goeker M."/>
            <person name="Klenk H.-P.P."/>
        </authorList>
    </citation>
    <scope>NUCLEOTIDE SEQUENCE [LARGE SCALE GENOMIC DNA]</scope>
    <source>
        <strain evidence="2 3">DSM 19309</strain>
    </source>
</reference>
<dbReference type="CDD" id="cd02440">
    <property type="entry name" value="AdoMet_MTases"/>
    <property type="match status" value="1"/>
</dbReference>
<protein>
    <submittedName>
        <fullName evidence="2">Putative peptidase</fullName>
    </submittedName>
</protein>
<proteinExistence type="predicted"/>
<dbReference type="GO" id="GO:0004808">
    <property type="term" value="F:tRNA (5-methylaminomethyl-2-thiouridylate)(34)-methyltransferase activity"/>
    <property type="evidence" value="ECO:0007669"/>
    <property type="project" value="InterPro"/>
</dbReference>
<gene>
    <name evidence="2" type="ORF">Rumeso_04561</name>
</gene>
<dbReference type="GO" id="GO:0016645">
    <property type="term" value="F:oxidoreductase activity, acting on the CH-NH group of donors"/>
    <property type="evidence" value="ECO:0007669"/>
    <property type="project" value="InterPro"/>
</dbReference>
<dbReference type="RefSeq" id="WP_037278476.1">
    <property type="nucleotide sequence ID" value="NZ_KK088555.1"/>
</dbReference>
<evidence type="ECO:0000259" key="1">
    <source>
        <dbReference type="Pfam" id="PF05430"/>
    </source>
</evidence>
<dbReference type="InterPro" id="IPR047785">
    <property type="entry name" value="tRNA_MNMC2"/>
</dbReference>
<dbReference type="PATRIC" id="fig|442562.3.peg.4491"/>
<keyword evidence="3" id="KW-1185">Reference proteome</keyword>
<accession>A0A017HJK5</accession>